<gene>
    <name evidence="1" type="ORF">GMARGA_LOCUS13550</name>
</gene>
<accession>A0ABN7V4M2</accession>
<reference evidence="1 2" key="1">
    <citation type="submission" date="2021-06" db="EMBL/GenBank/DDBJ databases">
        <authorList>
            <person name="Kallberg Y."/>
            <person name="Tangrot J."/>
            <person name="Rosling A."/>
        </authorList>
    </citation>
    <scope>NUCLEOTIDE SEQUENCE [LARGE SCALE GENOMIC DNA]</scope>
    <source>
        <strain evidence="1 2">120-4 pot B 10/14</strain>
    </source>
</reference>
<keyword evidence="2" id="KW-1185">Reference proteome</keyword>
<evidence type="ECO:0000313" key="1">
    <source>
        <dbReference type="EMBL" id="CAG8721325.1"/>
    </source>
</evidence>
<feature type="non-terminal residue" evidence="1">
    <location>
        <position position="1"/>
    </location>
</feature>
<comment type="caution">
    <text evidence="1">The sequence shown here is derived from an EMBL/GenBank/DDBJ whole genome shotgun (WGS) entry which is preliminary data.</text>
</comment>
<sequence>KLFKLNNKEYSTEFVKLVTDISTIECTSICTKVECTKAIFQFLTRESSQQWIALSTLARWNKEVVSLSFSQNWSKENSSVF</sequence>
<dbReference type="Proteomes" id="UP000789901">
    <property type="component" value="Unassembled WGS sequence"/>
</dbReference>
<name>A0ABN7V4M2_GIGMA</name>
<proteinExistence type="predicted"/>
<organism evidence="1 2">
    <name type="scientific">Gigaspora margarita</name>
    <dbReference type="NCBI Taxonomy" id="4874"/>
    <lineage>
        <taxon>Eukaryota</taxon>
        <taxon>Fungi</taxon>
        <taxon>Fungi incertae sedis</taxon>
        <taxon>Mucoromycota</taxon>
        <taxon>Glomeromycotina</taxon>
        <taxon>Glomeromycetes</taxon>
        <taxon>Diversisporales</taxon>
        <taxon>Gigasporaceae</taxon>
        <taxon>Gigaspora</taxon>
    </lineage>
</organism>
<protein>
    <submittedName>
        <fullName evidence="1">4726_t:CDS:1</fullName>
    </submittedName>
</protein>
<dbReference type="EMBL" id="CAJVQB010008629">
    <property type="protein sequence ID" value="CAG8721325.1"/>
    <property type="molecule type" value="Genomic_DNA"/>
</dbReference>
<evidence type="ECO:0000313" key="2">
    <source>
        <dbReference type="Proteomes" id="UP000789901"/>
    </source>
</evidence>